<dbReference type="EMBL" id="AP021861">
    <property type="protein sequence ID" value="BBO33767.1"/>
    <property type="molecule type" value="Genomic_DNA"/>
</dbReference>
<organism evidence="1 2">
    <name type="scientific">Lacipirellula parvula</name>
    <dbReference type="NCBI Taxonomy" id="2650471"/>
    <lineage>
        <taxon>Bacteria</taxon>
        <taxon>Pseudomonadati</taxon>
        <taxon>Planctomycetota</taxon>
        <taxon>Planctomycetia</taxon>
        <taxon>Pirellulales</taxon>
        <taxon>Lacipirellulaceae</taxon>
        <taxon>Lacipirellula</taxon>
    </lineage>
</organism>
<gene>
    <name evidence="1" type="ORF">PLANPX_3379</name>
</gene>
<accession>A0A5K7XCQ2</accession>
<sequence length="204" mass="22061">MSKSKYAIDRRQGRNGIDSCGACGSSIALVHPTPDHPAMPWRCRTCDALYLAAPQKRLGTTFQGGVRQAFYMDVIERAALAAPNQQPELSSEDLLQLQQCTRSAVTRTGESRSQLRYPVVTPVSVLPLAADFRIAGPLTTAHTIDVSCGGLGLSISNPTSAAYFAVEFLIESISMPAVILRPVRREGGGQEFTVAGEFVCRIQY</sequence>
<reference evidence="2" key="1">
    <citation type="submission" date="2019-10" db="EMBL/GenBank/DDBJ databases">
        <title>Lacipirellula parvula gen. nov., sp. nov., representing a lineage of planctomycetes widespread in freshwater anoxic habitats, and description of the family Lacipirellulaceae.</title>
        <authorList>
            <person name="Dedysh S.N."/>
            <person name="Kulichevskaya I.S."/>
            <person name="Beletsky A.V."/>
            <person name="Rakitin A.L."/>
            <person name="Mardanov A.V."/>
            <person name="Ivanova A.A."/>
            <person name="Saltykova V.X."/>
            <person name="Rijpstra W.I.C."/>
            <person name="Sinninghe Damste J.S."/>
            <person name="Ravin N.V."/>
        </authorList>
    </citation>
    <scope>NUCLEOTIDE SEQUENCE [LARGE SCALE GENOMIC DNA]</scope>
    <source>
        <strain evidence="2">PX69</strain>
    </source>
</reference>
<proteinExistence type="predicted"/>
<evidence type="ECO:0000313" key="2">
    <source>
        <dbReference type="Proteomes" id="UP000326837"/>
    </source>
</evidence>
<evidence type="ECO:0000313" key="1">
    <source>
        <dbReference type="EMBL" id="BBO33767.1"/>
    </source>
</evidence>
<dbReference type="RefSeq" id="WP_152099479.1">
    <property type="nucleotide sequence ID" value="NZ_AP021861.1"/>
</dbReference>
<dbReference type="AlphaFoldDB" id="A0A5K7XCQ2"/>
<name>A0A5K7XCQ2_9BACT</name>
<dbReference type="KEGG" id="lpav:PLANPX_3379"/>
<protein>
    <recommendedName>
        <fullName evidence="3">PilZ domain-containing protein</fullName>
    </recommendedName>
</protein>
<dbReference type="Proteomes" id="UP000326837">
    <property type="component" value="Chromosome"/>
</dbReference>
<evidence type="ECO:0008006" key="3">
    <source>
        <dbReference type="Google" id="ProtNLM"/>
    </source>
</evidence>
<keyword evidence="2" id="KW-1185">Reference proteome</keyword>